<accession>Q17JN2</accession>
<dbReference type="HOGENOM" id="CLU_2456595_0_0_1"/>
<dbReference type="PaxDb" id="7159-AAEL001992-PA"/>
<feature type="region of interest" description="Disordered" evidence="1">
    <location>
        <begin position="25"/>
        <end position="56"/>
    </location>
</feature>
<dbReference type="AlphaFoldDB" id="Q17JN2"/>
<organism evidence="2 3">
    <name type="scientific">Aedes aegypti</name>
    <name type="common">Yellowfever mosquito</name>
    <name type="synonym">Culex aegypti</name>
    <dbReference type="NCBI Taxonomy" id="7159"/>
    <lineage>
        <taxon>Eukaryota</taxon>
        <taxon>Metazoa</taxon>
        <taxon>Ecdysozoa</taxon>
        <taxon>Arthropoda</taxon>
        <taxon>Hexapoda</taxon>
        <taxon>Insecta</taxon>
        <taxon>Pterygota</taxon>
        <taxon>Neoptera</taxon>
        <taxon>Endopterygota</taxon>
        <taxon>Diptera</taxon>
        <taxon>Nematocera</taxon>
        <taxon>Culicoidea</taxon>
        <taxon>Culicidae</taxon>
        <taxon>Culicinae</taxon>
        <taxon>Aedini</taxon>
        <taxon>Aedes</taxon>
        <taxon>Stegomyia</taxon>
    </lineage>
</organism>
<reference evidence="2" key="3">
    <citation type="submission" date="2012-09" db="EMBL/GenBank/DDBJ databases">
        <authorList>
            <consortium name="VectorBase"/>
        </authorList>
    </citation>
    <scope>NUCLEOTIDE SEQUENCE</scope>
    <source>
        <strain evidence="2">Liverpool</strain>
    </source>
</reference>
<evidence type="ECO:0000313" key="2">
    <source>
        <dbReference type="EMBL" id="EAT46808.1"/>
    </source>
</evidence>
<sequence>MSGSSATTVQEGSGAAPIEAAEYQQTVLGIEENEEPLAPEELIGQQRDQKKDEAGLAESSKAIVAAILNQDNLDETDAALMIGEDEIMN</sequence>
<name>Q17JN2_AEDAE</name>
<evidence type="ECO:0000256" key="1">
    <source>
        <dbReference type="SAM" id="MobiDB-lite"/>
    </source>
</evidence>
<dbReference type="Proteomes" id="UP000682892">
    <property type="component" value="Unassembled WGS sequence"/>
</dbReference>
<proteinExistence type="predicted"/>
<protein>
    <submittedName>
        <fullName evidence="2">AAEL001992-PA</fullName>
    </submittedName>
</protein>
<feature type="compositionally biased region" description="Polar residues" evidence="1">
    <location>
        <begin position="1"/>
        <end position="11"/>
    </location>
</feature>
<reference evidence="2" key="2">
    <citation type="journal article" date="2007" name="Science">
        <title>Genome sequence of Aedes aegypti, a major arbovirus vector.</title>
        <authorList>
            <person name="Nene V."/>
            <person name="Wortman J.R."/>
            <person name="Lawson D."/>
            <person name="Haas B."/>
            <person name="Kodira C."/>
            <person name="Tu Z.J."/>
            <person name="Loftus B."/>
            <person name="Xi Z."/>
            <person name="Megy K."/>
            <person name="Grabherr M."/>
            <person name="Ren Q."/>
            <person name="Zdobnov E.M."/>
            <person name="Lobo N.F."/>
            <person name="Campbell K.S."/>
            <person name="Brown S.E."/>
            <person name="Bonaldo M.F."/>
            <person name="Zhu J."/>
            <person name="Sinkins S.P."/>
            <person name="Hogenkamp D.G."/>
            <person name="Amedeo P."/>
            <person name="Arensburger P."/>
            <person name="Atkinson P.W."/>
            <person name="Bidwell S."/>
            <person name="Biedler J."/>
            <person name="Birney E."/>
            <person name="Bruggner R.V."/>
            <person name="Costas J."/>
            <person name="Coy M.R."/>
            <person name="Crabtree J."/>
            <person name="Crawford M."/>
            <person name="Debruyn B."/>
            <person name="Decaprio D."/>
            <person name="Eiglmeier K."/>
            <person name="Eisenstadt E."/>
            <person name="El-Dorry H."/>
            <person name="Gelbart W.M."/>
            <person name="Gomes S.L."/>
            <person name="Hammond M."/>
            <person name="Hannick L.I."/>
            <person name="Hogan J.R."/>
            <person name="Holmes M.H."/>
            <person name="Jaffe D."/>
            <person name="Johnston J.S."/>
            <person name="Kennedy R.C."/>
            <person name="Koo H."/>
            <person name="Kravitz S."/>
            <person name="Kriventseva E.V."/>
            <person name="Kulp D."/>
            <person name="Labutti K."/>
            <person name="Lee E."/>
            <person name="Li S."/>
            <person name="Lovin D.D."/>
            <person name="Mao C."/>
            <person name="Mauceli E."/>
            <person name="Menck C.F."/>
            <person name="Miller J.R."/>
            <person name="Montgomery P."/>
            <person name="Mori A."/>
            <person name="Nascimento A.L."/>
            <person name="Naveira H.F."/>
            <person name="Nusbaum C."/>
            <person name="O'leary S."/>
            <person name="Orvis J."/>
            <person name="Pertea M."/>
            <person name="Quesneville H."/>
            <person name="Reidenbach K.R."/>
            <person name="Rogers Y.H."/>
            <person name="Roth C.W."/>
            <person name="Schneider J.R."/>
            <person name="Schatz M."/>
            <person name="Shumway M."/>
            <person name="Stanke M."/>
            <person name="Stinson E.O."/>
            <person name="Tubio J.M."/>
            <person name="Vanzee J.P."/>
            <person name="Verjovski-Almeida S."/>
            <person name="Werner D."/>
            <person name="White O."/>
            <person name="Wyder S."/>
            <person name="Zeng Q."/>
            <person name="Zhao Q."/>
            <person name="Zhao Y."/>
            <person name="Hill C.A."/>
            <person name="Raikhel A.S."/>
            <person name="Soares M.B."/>
            <person name="Knudson D.L."/>
            <person name="Lee N.H."/>
            <person name="Galagan J."/>
            <person name="Salzberg S.L."/>
            <person name="Paulsen I.T."/>
            <person name="Dimopoulos G."/>
            <person name="Collins F.H."/>
            <person name="Birren B."/>
            <person name="Fraser-Liggett C.M."/>
            <person name="Severson D.W."/>
        </authorList>
    </citation>
    <scope>NUCLEOTIDE SEQUENCE [LARGE SCALE GENOMIC DNA]</scope>
    <source>
        <strain evidence="2">Liverpool</strain>
    </source>
</reference>
<gene>
    <name evidence="2" type="ORF">AaeL_AAEL001992</name>
</gene>
<evidence type="ECO:0000313" key="3">
    <source>
        <dbReference type="Proteomes" id="UP000682892"/>
    </source>
</evidence>
<dbReference type="EMBL" id="CH477232">
    <property type="protein sequence ID" value="EAT46808.1"/>
    <property type="molecule type" value="Genomic_DNA"/>
</dbReference>
<reference evidence="2" key="1">
    <citation type="submission" date="2005-10" db="EMBL/GenBank/DDBJ databases">
        <authorList>
            <person name="Loftus B.J."/>
            <person name="Nene V.M."/>
            <person name="Hannick L.I."/>
            <person name="Bidwell S."/>
            <person name="Haas B."/>
            <person name="Amedeo P."/>
            <person name="Orvis J."/>
            <person name="Wortman J.R."/>
            <person name="White O.R."/>
            <person name="Salzberg S."/>
            <person name="Shumway M."/>
            <person name="Koo H."/>
            <person name="Zhao Y."/>
            <person name="Holmes M."/>
            <person name="Miller J."/>
            <person name="Schatz M."/>
            <person name="Pop M."/>
            <person name="Pai G."/>
            <person name="Utterback T."/>
            <person name="Rogers Y.-H."/>
            <person name="Kravitz S."/>
            <person name="Fraser C.M."/>
        </authorList>
    </citation>
    <scope>NUCLEOTIDE SEQUENCE</scope>
    <source>
        <strain evidence="2">Liverpool</strain>
    </source>
</reference>
<feature type="region of interest" description="Disordered" evidence="1">
    <location>
        <begin position="1"/>
        <end position="20"/>
    </location>
</feature>